<dbReference type="AlphaFoldDB" id="A0A1Y2HXC6"/>
<feature type="compositionally biased region" description="Low complexity" evidence="1">
    <location>
        <begin position="286"/>
        <end position="304"/>
    </location>
</feature>
<feature type="compositionally biased region" description="Low complexity" evidence="1">
    <location>
        <begin position="215"/>
        <end position="270"/>
    </location>
</feature>
<feature type="region of interest" description="Disordered" evidence="1">
    <location>
        <begin position="711"/>
        <end position="752"/>
    </location>
</feature>
<feature type="compositionally biased region" description="Pro residues" evidence="1">
    <location>
        <begin position="271"/>
        <end position="285"/>
    </location>
</feature>
<evidence type="ECO:0000313" key="2">
    <source>
        <dbReference type="EMBL" id="ORZ38604.1"/>
    </source>
</evidence>
<organism evidence="2 3">
    <name type="scientific">Catenaria anguillulae PL171</name>
    <dbReference type="NCBI Taxonomy" id="765915"/>
    <lineage>
        <taxon>Eukaryota</taxon>
        <taxon>Fungi</taxon>
        <taxon>Fungi incertae sedis</taxon>
        <taxon>Blastocladiomycota</taxon>
        <taxon>Blastocladiomycetes</taxon>
        <taxon>Blastocladiales</taxon>
        <taxon>Catenariaceae</taxon>
        <taxon>Catenaria</taxon>
    </lineage>
</organism>
<comment type="caution">
    <text evidence="2">The sequence shown here is derived from an EMBL/GenBank/DDBJ whole genome shotgun (WGS) entry which is preliminary data.</text>
</comment>
<gene>
    <name evidence="2" type="ORF">BCR44DRAFT_1428589</name>
</gene>
<reference evidence="2 3" key="1">
    <citation type="submission" date="2016-07" db="EMBL/GenBank/DDBJ databases">
        <title>Pervasive Adenine N6-methylation of Active Genes in Fungi.</title>
        <authorList>
            <consortium name="DOE Joint Genome Institute"/>
            <person name="Mondo S.J."/>
            <person name="Dannebaum R.O."/>
            <person name="Kuo R.C."/>
            <person name="Labutti K."/>
            <person name="Haridas S."/>
            <person name="Kuo A."/>
            <person name="Salamov A."/>
            <person name="Ahrendt S.R."/>
            <person name="Lipzen A."/>
            <person name="Sullivan W."/>
            <person name="Andreopoulos W.B."/>
            <person name="Clum A."/>
            <person name="Lindquist E."/>
            <person name="Daum C."/>
            <person name="Ramamoorthy G.K."/>
            <person name="Gryganskyi A."/>
            <person name="Culley D."/>
            <person name="Magnuson J.K."/>
            <person name="James T.Y."/>
            <person name="O'Malley M.A."/>
            <person name="Stajich J.E."/>
            <person name="Spatafora J.W."/>
            <person name="Visel A."/>
            <person name="Grigoriev I.V."/>
        </authorList>
    </citation>
    <scope>NUCLEOTIDE SEQUENCE [LARGE SCALE GENOMIC DNA]</scope>
    <source>
        <strain evidence="2 3">PL171</strain>
    </source>
</reference>
<feature type="compositionally biased region" description="Low complexity" evidence="1">
    <location>
        <begin position="335"/>
        <end position="355"/>
    </location>
</feature>
<feature type="region of interest" description="Disordered" evidence="1">
    <location>
        <begin position="503"/>
        <end position="542"/>
    </location>
</feature>
<dbReference type="EMBL" id="MCFL01000008">
    <property type="protein sequence ID" value="ORZ38604.1"/>
    <property type="molecule type" value="Genomic_DNA"/>
</dbReference>
<evidence type="ECO:0000256" key="1">
    <source>
        <dbReference type="SAM" id="MobiDB-lite"/>
    </source>
</evidence>
<accession>A0A1Y2HXC6</accession>
<proteinExistence type="predicted"/>
<feature type="compositionally biased region" description="Polar residues" evidence="1">
    <location>
        <begin position="175"/>
        <end position="187"/>
    </location>
</feature>
<sequence>MLSIANPQPPASTILSAPCPTCNVRAVGRRPKSKVLVVLPPTYRSANLDRLLLLARDAYDNEELDIMDMNIQFAWIGQEMIAGVQPGEASVAPAPAVVSPAAPVAAATVPAPVAPQAPATAPAPATAAKAPAVVDADKQSKTAACAPAAAAPSAGMPALQGVAATGVPFEEQWKRNAQAQSASTGTPAPQAAPTSQKKAQSEPKKQAQKQPEPKPATTPAAPSATKAAPVAAALADQKKPAPTLNNTTPAATATRTAKQASAPKTDAAQPKPAPAPALPPKPASPTPAAAPKATPPVSTSNKPSTPEPPKPATAPAGPNASGLADWIKQGLRTLASSPTPSATSSTGTPTAGATANDDVPAGPITEHRVRVSNFLPTVQDYQMIMLLPSGIKLHKVEFHPPEHIGPNFKLVRSATFTFATAHEADTMAKWIKDQNAGGQLGKLLLPKTKVSVVMDTVEPLEEIDEELEVRTATSIKKPATRPTASAAPATKVDYDIPMEEIDEDMDPMPPAPRSAAASQRESPVFAAKSGNDYSPPSPAKSVPAAAPVSGAGFTFSLPEQAPAAAKSSSPTGNRFTVKMHGIDGFTPAPLVQEFVLEHTSVKPKGFETEASTASGTKSASPFQTHNDKSVVFVFDNKSDAKKLTSVLHQGSRRGEIRVEACDGKVKTRADLTGGVTTRQVGGQTVVAKVVGGTKVTSGGVFADQALAGPGLGGVPMPAASEASGNGKAGGKAKKGKAGTGGGKWRSKYDDMD</sequence>
<feature type="region of interest" description="Disordered" evidence="1">
    <location>
        <begin position="174"/>
        <end position="362"/>
    </location>
</feature>
<name>A0A1Y2HXC6_9FUNG</name>
<keyword evidence="3" id="KW-1185">Reference proteome</keyword>
<dbReference type="Proteomes" id="UP000193411">
    <property type="component" value="Unassembled WGS sequence"/>
</dbReference>
<evidence type="ECO:0000313" key="3">
    <source>
        <dbReference type="Proteomes" id="UP000193411"/>
    </source>
</evidence>
<protein>
    <submittedName>
        <fullName evidence="2">Uncharacterized protein</fullName>
    </submittedName>
</protein>